<gene>
    <name evidence="1" type="primary">4</name>
    <name evidence="1" type="ORF">PBI_YIKES_4</name>
</gene>
<protein>
    <submittedName>
        <fullName evidence="1">Uncharacterized protein</fullName>
    </submittedName>
</protein>
<dbReference type="RefSeq" id="YP_009853958.1">
    <property type="nucleotide sequence ID" value="NC_048826.1"/>
</dbReference>
<dbReference type="EMBL" id="MN586003">
    <property type="protein sequence ID" value="QGJ90995.1"/>
    <property type="molecule type" value="Genomic_DNA"/>
</dbReference>
<dbReference type="KEGG" id="vg:55624648"/>
<name>A0A649VFZ8_9CAUD</name>
<accession>A0A649VFZ8</accession>
<organism evidence="1 2">
    <name type="scientific">Gordonia phage Yikes</name>
    <dbReference type="NCBI Taxonomy" id="2656545"/>
    <lineage>
        <taxon>Viruses</taxon>
        <taxon>Duplodnaviria</taxon>
        <taxon>Heunggongvirae</taxon>
        <taxon>Uroviricota</taxon>
        <taxon>Caudoviricetes</taxon>
        <taxon>Dovevirinae</taxon>
        <taxon>Lambovirus</taxon>
        <taxon>Lambovirus yikes</taxon>
    </lineage>
</organism>
<dbReference type="GeneID" id="55624648"/>
<evidence type="ECO:0000313" key="2">
    <source>
        <dbReference type="Proteomes" id="UP000427287"/>
    </source>
</evidence>
<evidence type="ECO:0000313" key="1">
    <source>
        <dbReference type="EMBL" id="QGJ90995.1"/>
    </source>
</evidence>
<keyword evidence="2" id="KW-1185">Reference proteome</keyword>
<sequence length="388" mass="40787">MANVWYIGDAQVREVYGQRFDVYNGWAVNESAFTSGQRADLDADPGFLLGQTGPRINPPWSPDGVVGREAALVQKMLDIYNEIPGRLAQSALDARYAERGVAKGVLADTTPGSIPVLRTPGDGKAANWEYIHNGEGGYLWHLLSGAQSVGGWHIGAGLDNGTTGFAIVRNKAQAIGLKIEQTATVTTSTAYGMSVEQKNANSTAVFMEQKLVSGGAAPLMQLISYETDPAKLLFQYQGANGKGAKVVSPTGVLEANADIEVQTSSFRARSQNSVAAASRNHLTMDAIEGVGPTLTWYNNTGAAGSWWPFRIRGSGSGLNFETAGQSSAVGTFGTATEVMRLRNGQIGFFGATPVARQTGTPAAATDPATAQALANSLRTALVNLGLIS</sequence>
<dbReference type="Proteomes" id="UP000427287">
    <property type="component" value="Segment"/>
</dbReference>
<proteinExistence type="predicted"/>
<reference evidence="1 2" key="1">
    <citation type="submission" date="2019-10" db="EMBL/GenBank/DDBJ databases">
        <authorList>
            <person name="Fruberger R.B."/>
            <person name="Garlena R.A."/>
            <person name="Russell D.A."/>
            <person name="Pope W.H."/>
            <person name="Jacobs-Sera D."/>
            <person name="Hatfull G.F."/>
        </authorList>
    </citation>
    <scope>NUCLEOTIDE SEQUENCE [LARGE SCALE GENOMIC DNA]</scope>
</reference>